<feature type="region of interest" description="Disordered" evidence="1">
    <location>
        <begin position="125"/>
        <end position="167"/>
    </location>
</feature>
<evidence type="ECO:0000313" key="3">
    <source>
        <dbReference type="EMBL" id="RXG48708.1"/>
    </source>
</evidence>
<dbReference type="Proteomes" id="UP000236305">
    <property type="component" value="Unassembled WGS sequence"/>
</dbReference>
<dbReference type="OrthoDB" id="2192830at2759"/>
<evidence type="ECO:0000313" key="4">
    <source>
        <dbReference type="Proteomes" id="UP000236305"/>
    </source>
</evidence>
<accession>A0A2J8CZE8</accession>
<gene>
    <name evidence="2" type="ORF">BJF96_g111</name>
    <name evidence="3" type="ORF">VDGE_09032</name>
</gene>
<dbReference type="OMA" id="FWPNDNI"/>
<dbReference type="InterPro" id="IPR018392">
    <property type="entry name" value="LysM"/>
</dbReference>
<dbReference type="CDD" id="cd00118">
    <property type="entry name" value="LysM"/>
    <property type="match status" value="1"/>
</dbReference>
<dbReference type="AlphaFoldDB" id="A0A2J8CZE8"/>
<sequence length="648" mass="69782">MAEPRRAPSRLGSSALLPAGHDADTTAVRPRNRRLISTDDDGDGVLSTAKSSSSLFSSFNTLSSRNPSPLPFSRSGINSDHRSTSNPPDNRGQKARNNNALGLLESSLTQSWTSLQGFASSLITGETGVPQSNGRQGPNQKGYTGRSRQLSNTWGPQPLSDARPSAQDIAAGSLAQRQAALKVVRTAAILESHEGVNGGLDVAGKYKRRTSDEFGAETHQEEPPMDQLVYIHHVQPSDTYAGIVLRYRCREDALRRTNGLWSRDVQMRRWLALPVDACEIRGRPSEPPSRLHQGVDFLAPTPDAKIGAEVAGSSHTRGNMSSEEAHQQVDFFSLPKTQTPVDLAKSEDPSEPLWTHVRWVSLDSFPQPVEIARVSRKTIGYFPPRRKKSLHTTSTMTTPRQSLDASAVMESYEDSPGCDSTLSSRRLSTLSNRPVLSTTPGRSTSTSTRSRGGSTGTDSRPSWMRRPGGVGSMGKNARAPGPEKDYFNSWAKKHIPAIAIDEHLPSISVMGSETARIGFGKQQEQYDSSVIVESPFDEGQDLTTASKQGSGLDRAAAQVETWLRGAFTRRPSASTPGAGRPRGDRQLDDLDLIELADATSEDGRLLGPGEPGLSTGDLVGSEAVSSEEATSLALGGTVRGRVAHAYKG</sequence>
<dbReference type="EMBL" id="RSDZ01000021">
    <property type="protein sequence ID" value="RXG48708.1"/>
    <property type="molecule type" value="Genomic_DNA"/>
</dbReference>
<evidence type="ECO:0000256" key="1">
    <source>
        <dbReference type="SAM" id="MobiDB-lite"/>
    </source>
</evidence>
<organism evidence="2 4">
    <name type="scientific">Verticillium dahliae</name>
    <name type="common">Verticillium wilt</name>
    <dbReference type="NCBI Taxonomy" id="27337"/>
    <lineage>
        <taxon>Eukaryota</taxon>
        <taxon>Fungi</taxon>
        <taxon>Dikarya</taxon>
        <taxon>Ascomycota</taxon>
        <taxon>Pezizomycotina</taxon>
        <taxon>Sordariomycetes</taxon>
        <taxon>Hypocreomycetidae</taxon>
        <taxon>Glomerellales</taxon>
        <taxon>Plectosphaerellaceae</taxon>
        <taxon>Verticillium</taxon>
    </lineage>
</organism>
<reference evidence="3 5" key="2">
    <citation type="submission" date="2018-12" db="EMBL/GenBank/DDBJ databases">
        <title>Genome of Verticillium dahliae isolate Getta Getta.</title>
        <authorList>
            <person name="Gardiner D.M."/>
        </authorList>
    </citation>
    <scope>NUCLEOTIDE SEQUENCE [LARGE SCALE GENOMIC DNA]</scope>
    <source>
        <strain evidence="3 5">Getta Getta</strain>
    </source>
</reference>
<feature type="compositionally biased region" description="Polar residues" evidence="1">
    <location>
        <begin position="125"/>
        <end position="155"/>
    </location>
</feature>
<dbReference type="EMBL" id="MPSH01000001">
    <property type="protein sequence ID" value="PNH36803.1"/>
    <property type="molecule type" value="Genomic_DNA"/>
</dbReference>
<comment type="caution">
    <text evidence="2">The sequence shown here is derived from an EMBL/GenBank/DDBJ whole genome shotgun (WGS) entry which is preliminary data.</text>
</comment>
<dbReference type="Gene3D" id="3.10.350.10">
    <property type="entry name" value="LysM domain"/>
    <property type="match status" value="1"/>
</dbReference>
<name>A0A2J8CZE8_VERDA</name>
<evidence type="ECO:0000313" key="5">
    <source>
        <dbReference type="Proteomes" id="UP000288725"/>
    </source>
</evidence>
<dbReference type="InterPro" id="IPR036779">
    <property type="entry name" value="LysM_dom_sf"/>
</dbReference>
<feature type="region of interest" description="Disordered" evidence="1">
    <location>
        <begin position="599"/>
        <end position="631"/>
    </location>
</feature>
<feature type="region of interest" description="Disordered" evidence="1">
    <location>
        <begin position="1"/>
        <end position="43"/>
    </location>
</feature>
<feature type="compositionally biased region" description="Polar residues" evidence="1">
    <location>
        <begin position="391"/>
        <end position="404"/>
    </location>
</feature>
<proteinExistence type="predicted"/>
<protein>
    <recommendedName>
        <fullName evidence="6">LysM domain-containing protein</fullName>
    </recommendedName>
</protein>
<feature type="region of interest" description="Disordered" evidence="1">
    <location>
        <begin position="56"/>
        <end position="96"/>
    </location>
</feature>
<feature type="region of interest" description="Disordered" evidence="1">
    <location>
        <begin position="567"/>
        <end position="586"/>
    </location>
</feature>
<dbReference type="Proteomes" id="UP000288725">
    <property type="component" value="Chromosome 5"/>
</dbReference>
<feature type="compositionally biased region" description="Low complexity" evidence="1">
    <location>
        <begin position="420"/>
        <end position="462"/>
    </location>
</feature>
<evidence type="ECO:0000313" key="2">
    <source>
        <dbReference type="EMBL" id="PNH36803.1"/>
    </source>
</evidence>
<feature type="region of interest" description="Disordered" evidence="1">
    <location>
        <begin position="383"/>
        <end position="480"/>
    </location>
</feature>
<evidence type="ECO:0008006" key="6">
    <source>
        <dbReference type="Google" id="ProtNLM"/>
    </source>
</evidence>
<reference evidence="2 4" key="1">
    <citation type="submission" date="2017-12" db="EMBL/GenBank/DDBJ databases">
        <title>Comparative genomics yields insights into virulence evolution of Verticillium dahliae.</title>
        <authorList>
            <person name="Fan R."/>
            <person name="Armitage A.D."/>
            <person name="Cascant-Lopez E."/>
            <person name="Sobczyk M."/>
            <person name="Cockerton H.M."/>
            <person name="Harrison R.J."/>
        </authorList>
    </citation>
    <scope>NUCLEOTIDE SEQUENCE [LARGE SCALE GENOMIC DNA]</scope>
    <source>
        <strain evidence="2 4">12008</strain>
    </source>
</reference>